<dbReference type="KEGG" id="mmob:F6R98_11225"/>
<sequence>MMAFNKGQSGNPAGRKKGVTFTEKLKTALEPEIDGIISALVTQAKMGDTAAASLLISRVMPTMRPVQEPVKVALKGDTLSDKAECIIDAVASGKLSPMDGKSMLDGLGALAKLKELEALNSRVSALDRMPTRIERVIVDPRMMIDVSDV</sequence>
<protein>
    <recommendedName>
        <fullName evidence="1">DUF5681 domain-containing protein</fullName>
    </recommendedName>
</protein>
<dbReference type="InParanoid" id="A0A5Q0BHT1"/>
<dbReference type="Proteomes" id="UP000325755">
    <property type="component" value="Chromosome"/>
</dbReference>
<proteinExistence type="predicted"/>
<dbReference type="Pfam" id="PF18932">
    <property type="entry name" value="DUF5681"/>
    <property type="match status" value="1"/>
</dbReference>
<evidence type="ECO:0000259" key="1">
    <source>
        <dbReference type="Pfam" id="PF18932"/>
    </source>
</evidence>
<organism evidence="2 3">
    <name type="scientific">Candidatus Methylospira mobilis</name>
    <dbReference type="NCBI Taxonomy" id="1808979"/>
    <lineage>
        <taxon>Bacteria</taxon>
        <taxon>Pseudomonadati</taxon>
        <taxon>Pseudomonadota</taxon>
        <taxon>Gammaproteobacteria</taxon>
        <taxon>Methylococcales</taxon>
        <taxon>Methylococcaceae</taxon>
        <taxon>Candidatus Methylospira</taxon>
    </lineage>
</organism>
<dbReference type="AlphaFoldDB" id="A0A5Q0BHT1"/>
<dbReference type="EMBL" id="CP044205">
    <property type="protein sequence ID" value="QFY43119.1"/>
    <property type="molecule type" value="Genomic_DNA"/>
</dbReference>
<keyword evidence="3" id="KW-1185">Reference proteome</keyword>
<dbReference type="OrthoDB" id="4774002at2"/>
<reference evidence="2 3" key="1">
    <citation type="submission" date="2019-09" db="EMBL/GenBank/DDBJ databases">
        <title>Ecophysiology of the spiral-shaped methanotroph Methylospira mobilis as revealed by the complete genome sequence.</title>
        <authorList>
            <person name="Oshkin I.Y."/>
            <person name="Dedysh S.N."/>
            <person name="Miroshnikov K."/>
            <person name="Danilova O.V."/>
            <person name="Hakobyan A."/>
            <person name="Liesack W."/>
        </authorList>
    </citation>
    <scope>NUCLEOTIDE SEQUENCE [LARGE SCALE GENOMIC DNA]</scope>
    <source>
        <strain evidence="2 3">Shm1</strain>
    </source>
</reference>
<evidence type="ECO:0000313" key="3">
    <source>
        <dbReference type="Proteomes" id="UP000325755"/>
    </source>
</evidence>
<dbReference type="InterPro" id="IPR043736">
    <property type="entry name" value="DUF5681"/>
</dbReference>
<gene>
    <name evidence="2" type="ORF">F6R98_11225</name>
</gene>
<accession>A0A5Q0BHT1</accession>
<evidence type="ECO:0000313" key="2">
    <source>
        <dbReference type="EMBL" id="QFY43119.1"/>
    </source>
</evidence>
<name>A0A5Q0BHT1_9GAMM</name>
<feature type="domain" description="DUF5681" evidence="1">
    <location>
        <begin position="4"/>
        <end position="60"/>
    </location>
</feature>